<sequence length="318" mass="37502">PPPPFNILKALIRHQNLFFQFAFRLDAATLTDLYAIDKEFHFRYNQYCLGLTYRHANYWAPVATHIFTPSFFPQLCITDPMRRPLDGRPHLARDVPSLRWAQLVIFRSNIVREILTLLAIEGHRVPKEAEAVLLKLWMLMELRSERTRLVYLEDRAIWSDEDLLVANLLLVKLDMRFADPVNGKGICELSCMLFTQKSLTSLLRVLRGWLLTRRGQDYDELRAMLKRTYFDDDLELDNAPWMDDEEDPRNEVREEEWGNLHSEGWSWDGEFMADALELLVEECVSRQLHVHRYLLDFVLYGAVDEGTGENYPRVRWRG</sequence>
<dbReference type="Proteomes" id="UP000799324">
    <property type="component" value="Unassembled WGS sequence"/>
</dbReference>
<gene>
    <name evidence="1" type="ORF">K491DRAFT_550857</name>
</gene>
<accession>A0A6A6SZS9</accession>
<proteinExistence type="predicted"/>
<name>A0A6A6SZS9_9PLEO</name>
<dbReference type="EMBL" id="MU004411">
    <property type="protein sequence ID" value="KAF2652038.1"/>
    <property type="molecule type" value="Genomic_DNA"/>
</dbReference>
<evidence type="ECO:0000313" key="2">
    <source>
        <dbReference type="Proteomes" id="UP000799324"/>
    </source>
</evidence>
<organism evidence="1 2">
    <name type="scientific">Lophiostoma macrostomum CBS 122681</name>
    <dbReference type="NCBI Taxonomy" id="1314788"/>
    <lineage>
        <taxon>Eukaryota</taxon>
        <taxon>Fungi</taxon>
        <taxon>Dikarya</taxon>
        <taxon>Ascomycota</taxon>
        <taxon>Pezizomycotina</taxon>
        <taxon>Dothideomycetes</taxon>
        <taxon>Pleosporomycetidae</taxon>
        <taxon>Pleosporales</taxon>
        <taxon>Lophiostomataceae</taxon>
        <taxon>Lophiostoma</taxon>
    </lineage>
</organism>
<evidence type="ECO:0000313" key="1">
    <source>
        <dbReference type="EMBL" id="KAF2652038.1"/>
    </source>
</evidence>
<keyword evidence="2" id="KW-1185">Reference proteome</keyword>
<feature type="non-terminal residue" evidence="1">
    <location>
        <position position="318"/>
    </location>
</feature>
<reference evidence="1" key="1">
    <citation type="journal article" date="2020" name="Stud. Mycol.">
        <title>101 Dothideomycetes genomes: a test case for predicting lifestyles and emergence of pathogens.</title>
        <authorList>
            <person name="Haridas S."/>
            <person name="Albert R."/>
            <person name="Binder M."/>
            <person name="Bloem J."/>
            <person name="Labutti K."/>
            <person name="Salamov A."/>
            <person name="Andreopoulos B."/>
            <person name="Baker S."/>
            <person name="Barry K."/>
            <person name="Bills G."/>
            <person name="Bluhm B."/>
            <person name="Cannon C."/>
            <person name="Castanera R."/>
            <person name="Culley D."/>
            <person name="Daum C."/>
            <person name="Ezra D."/>
            <person name="Gonzalez J."/>
            <person name="Henrissat B."/>
            <person name="Kuo A."/>
            <person name="Liang C."/>
            <person name="Lipzen A."/>
            <person name="Lutzoni F."/>
            <person name="Magnuson J."/>
            <person name="Mondo S."/>
            <person name="Nolan M."/>
            <person name="Ohm R."/>
            <person name="Pangilinan J."/>
            <person name="Park H.-J."/>
            <person name="Ramirez L."/>
            <person name="Alfaro M."/>
            <person name="Sun H."/>
            <person name="Tritt A."/>
            <person name="Yoshinaga Y."/>
            <person name="Zwiers L.-H."/>
            <person name="Turgeon B."/>
            <person name="Goodwin S."/>
            <person name="Spatafora J."/>
            <person name="Crous P."/>
            <person name="Grigoriev I."/>
        </authorList>
    </citation>
    <scope>NUCLEOTIDE SEQUENCE</scope>
    <source>
        <strain evidence="1">CBS 122681</strain>
    </source>
</reference>
<protein>
    <submittedName>
        <fullName evidence="1">Uncharacterized protein</fullName>
    </submittedName>
</protein>
<feature type="non-terminal residue" evidence="1">
    <location>
        <position position="1"/>
    </location>
</feature>
<dbReference type="AlphaFoldDB" id="A0A6A6SZS9"/>
<dbReference type="OrthoDB" id="4966at2759"/>